<reference evidence="2 4" key="2">
    <citation type="submission" date="2018-06" db="EMBL/GenBank/DDBJ databases">
        <authorList>
            <consortium name="Pathogen Informatics"/>
            <person name="Doyle S."/>
        </authorList>
    </citation>
    <scope>NUCLEOTIDE SEQUENCE [LARGE SCALE GENOMIC DNA]</scope>
    <source>
        <strain evidence="2 4">NCTC11212</strain>
    </source>
</reference>
<reference evidence="1 3" key="1">
    <citation type="submission" date="2017-02" db="EMBL/GenBank/DDBJ databases">
        <authorList>
            <person name="Varghese N."/>
            <person name="Submissions S."/>
        </authorList>
    </citation>
    <scope>NUCLEOTIDE SEQUENCE [LARGE SCALE GENOMIC DNA]</scope>
    <source>
        <strain evidence="1 3">DSM 16775</strain>
    </source>
</reference>
<protein>
    <submittedName>
        <fullName evidence="2">Uncharacterized protein</fullName>
    </submittedName>
</protein>
<dbReference type="Proteomes" id="UP000190669">
    <property type="component" value="Unassembled WGS sequence"/>
</dbReference>
<evidence type="ECO:0000313" key="4">
    <source>
        <dbReference type="Proteomes" id="UP000251937"/>
    </source>
</evidence>
<name>A0AAX2IME2_9FLAO</name>
<dbReference type="Proteomes" id="UP000251937">
    <property type="component" value="Unassembled WGS sequence"/>
</dbReference>
<evidence type="ECO:0000313" key="1">
    <source>
        <dbReference type="EMBL" id="SKC03342.1"/>
    </source>
</evidence>
<gene>
    <name evidence="2" type="ORF">NCTC11212_02818</name>
    <name evidence="1" type="ORF">SAMN05421800_12243</name>
</gene>
<comment type="caution">
    <text evidence="2">The sequence shown here is derived from an EMBL/GenBank/DDBJ whole genome shotgun (WGS) entry which is preliminary data.</text>
</comment>
<dbReference type="AlphaFoldDB" id="A0AAX2IME2"/>
<dbReference type="EMBL" id="FUZE01000022">
    <property type="protein sequence ID" value="SKC03342.1"/>
    <property type="molecule type" value="Genomic_DNA"/>
</dbReference>
<accession>A0AAX2IME2</accession>
<organism evidence="2 4">
    <name type="scientific">Chryseobacterium balustinum</name>
    <dbReference type="NCBI Taxonomy" id="246"/>
    <lineage>
        <taxon>Bacteria</taxon>
        <taxon>Pseudomonadati</taxon>
        <taxon>Bacteroidota</taxon>
        <taxon>Flavobacteriia</taxon>
        <taxon>Flavobacteriales</taxon>
        <taxon>Weeksellaceae</taxon>
        <taxon>Chryseobacterium group</taxon>
        <taxon>Chryseobacterium</taxon>
    </lineage>
</organism>
<evidence type="ECO:0000313" key="2">
    <source>
        <dbReference type="EMBL" id="SQA90914.1"/>
    </source>
</evidence>
<proteinExistence type="predicted"/>
<keyword evidence="3" id="KW-1185">Reference proteome</keyword>
<sequence length="59" mass="7030">MEYTFSGKIYKVSKFKTFLTNQSKSQLNFKLDQLYQQHSDHLLELIIKSNVSYSDEYDS</sequence>
<dbReference type="EMBL" id="UAVR01000013">
    <property type="protein sequence ID" value="SQA90914.1"/>
    <property type="molecule type" value="Genomic_DNA"/>
</dbReference>
<evidence type="ECO:0000313" key="3">
    <source>
        <dbReference type="Proteomes" id="UP000190669"/>
    </source>
</evidence>